<feature type="domain" description="Helicase ATP-binding" evidence="1">
    <location>
        <begin position="5"/>
        <end position="175"/>
    </location>
</feature>
<reference evidence="2 3" key="2">
    <citation type="submission" date="2016-08" db="EMBL/GenBank/DDBJ databases">
        <title>Pervasive Adenine N6-methylation of Active Genes in Fungi.</title>
        <authorList>
            <consortium name="DOE Joint Genome Institute"/>
            <person name="Mondo S.J."/>
            <person name="Dannebaum R.O."/>
            <person name="Kuo R.C."/>
            <person name="Labutti K."/>
            <person name="Haridas S."/>
            <person name="Kuo A."/>
            <person name="Salamov A."/>
            <person name="Ahrendt S.R."/>
            <person name="Lipzen A."/>
            <person name="Sullivan W."/>
            <person name="Andreopoulos W.B."/>
            <person name="Clum A."/>
            <person name="Lindquist E."/>
            <person name="Daum C."/>
            <person name="Ramamoorthy G.K."/>
            <person name="Gryganskyi A."/>
            <person name="Culley D."/>
            <person name="Magnuson J.K."/>
            <person name="James T.Y."/>
            <person name="O'Malley M.A."/>
            <person name="Stajich J.E."/>
            <person name="Spatafora J.W."/>
            <person name="Visel A."/>
            <person name="Grigoriev I.V."/>
        </authorList>
    </citation>
    <scope>NUCLEOTIDE SEQUENCE [LARGE SCALE GENOMIC DNA]</scope>
    <source>
        <strain evidence="2 3">S4</strain>
    </source>
</reference>
<dbReference type="PANTHER" id="PTHR11070">
    <property type="entry name" value="UVRD / RECB / PCRA DNA HELICASE FAMILY MEMBER"/>
    <property type="match status" value="1"/>
</dbReference>
<dbReference type="Gene3D" id="3.40.50.300">
    <property type="entry name" value="P-loop containing nucleotide triphosphate hydrolases"/>
    <property type="match status" value="2"/>
</dbReference>
<keyword evidence="3" id="KW-1185">Reference proteome</keyword>
<dbReference type="InterPro" id="IPR000212">
    <property type="entry name" value="DNA_helicase_UvrD/REP"/>
</dbReference>
<dbReference type="InterPro" id="IPR014001">
    <property type="entry name" value="Helicase_ATP-bd"/>
</dbReference>
<dbReference type="SUPFAM" id="SSF52540">
    <property type="entry name" value="P-loop containing nucleoside triphosphate hydrolases"/>
    <property type="match status" value="1"/>
</dbReference>
<sequence length="686" mass="80500">MASRTRIKLSEEQSLFIKEALLGKNILVDACIGSGKTTAIQKLCNKYDSNKNILYLTYNKLLKIDAKTKIRKKNILVQNYHGFAYIALNKIEKKPRGQSILIQEFLNKRPKIPIYDVLIIDEYQDIYEEASELLKYIKSFNPSMQIIAVGDMEQKIYDYTILDVISFMKDFLEDYIKLEFTKCFRLSEDIASMLGRIWHKKIVGVNEKCIVEEMDINKTISLLSKQRPSDILCLGKSRGQRDILLNKLESKYPKKFNKNTVYAKISDNESSDGSAKPNSNSAIFTTYDSSKGLEKKICVLCDFTEKYWSTRMEMPNNRYEILRNIFCVAASRGKERIIFLKPNNDNDENSRTLSEKTLSTYISTNHNFKNFEMSTMFDYKYKEDIKKCFEQLKIEKIEREDTSIISINSLDGLIDLSPCIGNYQEAMFFNNYNINKAIQSKLCMEEINKQLNKPDNKYTSIEDIEYLEYITIKKVSEKYEREISSISLDEKILYMTSLDTKQERYKKQVKVPFVSEVQRNLIENRIKTLLNKNEKVQVECKIYFAFQDGEIGRFRAIGYCDVIKDDIVYELKFVSELVHEHFLQCACYMISLGLEKGILWNTKDNTMYCITIPNKKTFLDNVVRTITKGIIKEYYDPFKDIYQYDDNNKLISITSRRAIHEYRENRKQNNKNIDEVLSYSILKTFY</sequence>
<dbReference type="OrthoDB" id="1470711at2759"/>
<protein>
    <submittedName>
        <fullName evidence="2">p-loop containing nucleoside triphosphate hydrolase protein</fullName>
    </submittedName>
</protein>
<dbReference type="PANTHER" id="PTHR11070:SF2">
    <property type="entry name" value="ATP-DEPENDENT DNA HELICASE SRS2"/>
    <property type="match status" value="1"/>
</dbReference>
<evidence type="ECO:0000259" key="1">
    <source>
        <dbReference type="SMART" id="SM00487"/>
    </source>
</evidence>
<dbReference type="Proteomes" id="UP000193944">
    <property type="component" value="Unassembled WGS sequence"/>
</dbReference>
<dbReference type="InterPro" id="IPR027417">
    <property type="entry name" value="P-loop_NTPase"/>
</dbReference>
<accession>A0A1Y1W709</accession>
<dbReference type="Pfam" id="PF13366">
    <property type="entry name" value="PDDEXK_3"/>
    <property type="match status" value="1"/>
</dbReference>
<gene>
    <name evidence="2" type="ORF">BCR32DRAFT_272446</name>
</gene>
<dbReference type="GO" id="GO:0043138">
    <property type="term" value="F:3'-5' DNA helicase activity"/>
    <property type="evidence" value="ECO:0007669"/>
    <property type="project" value="TreeGrafter"/>
</dbReference>
<evidence type="ECO:0000313" key="3">
    <source>
        <dbReference type="Proteomes" id="UP000193944"/>
    </source>
</evidence>
<dbReference type="AlphaFoldDB" id="A0A1Y1W709"/>
<evidence type="ECO:0000313" key="2">
    <source>
        <dbReference type="EMBL" id="ORX69333.1"/>
    </source>
</evidence>
<comment type="caution">
    <text evidence="2">The sequence shown here is derived from an EMBL/GenBank/DDBJ whole genome shotgun (WGS) entry which is preliminary data.</text>
</comment>
<keyword evidence="2" id="KW-0378">Hydrolase</keyword>
<dbReference type="GO" id="GO:0003677">
    <property type="term" value="F:DNA binding"/>
    <property type="evidence" value="ECO:0007669"/>
    <property type="project" value="InterPro"/>
</dbReference>
<name>A0A1Y1W709_9FUNG</name>
<dbReference type="GO" id="GO:0000725">
    <property type="term" value="P:recombinational repair"/>
    <property type="evidence" value="ECO:0007669"/>
    <property type="project" value="TreeGrafter"/>
</dbReference>
<reference evidence="2 3" key="1">
    <citation type="submission" date="2016-08" db="EMBL/GenBank/DDBJ databases">
        <title>A Parts List for Fungal Cellulosomes Revealed by Comparative Genomics.</title>
        <authorList>
            <consortium name="DOE Joint Genome Institute"/>
            <person name="Haitjema C.H."/>
            <person name="Gilmore S.P."/>
            <person name="Henske J.K."/>
            <person name="Solomon K.V."/>
            <person name="De Groot R."/>
            <person name="Kuo A."/>
            <person name="Mondo S.J."/>
            <person name="Salamov A.A."/>
            <person name="Labutti K."/>
            <person name="Zhao Z."/>
            <person name="Chiniquy J."/>
            <person name="Barry K."/>
            <person name="Brewer H.M."/>
            <person name="Purvine S.O."/>
            <person name="Wright A.T."/>
            <person name="Boxma B."/>
            <person name="Van Alen T."/>
            <person name="Hackstein J.H."/>
            <person name="Baker S.E."/>
            <person name="Grigoriev I.V."/>
            <person name="O'Malley M.A."/>
        </authorList>
    </citation>
    <scope>NUCLEOTIDE SEQUENCE [LARGE SCALE GENOMIC DNA]</scope>
    <source>
        <strain evidence="2 3">S4</strain>
    </source>
</reference>
<dbReference type="STRING" id="1754192.A0A1Y1W709"/>
<dbReference type="GO" id="GO:0005524">
    <property type="term" value="F:ATP binding"/>
    <property type="evidence" value="ECO:0007669"/>
    <property type="project" value="InterPro"/>
</dbReference>
<organism evidence="2 3">
    <name type="scientific">Anaeromyces robustus</name>
    <dbReference type="NCBI Taxonomy" id="1754192"/>
    <lineage>
        <taxon>Eukaryota</taxon>
        <taxon>Fungi</taxon>
        <taxon>Fungi incertae sedis</taxon>
        <taxon>Chytridiomycota</taxon>
        <taxon>Chytridiomycota incertae sedis</taxon>
        <taxon>Neocallimastigomycetes</taxon>
        <taxon>Neocallimastigales</taxon>
        <taxon>Neocallimastigaceae</taxon>
        <taxon>Anaeromyces</taxon>
    </lineage>
</organism>
<dbReference type="GO" id="GO:0016787">
    <property type="term" value="F:hydrolase activity"/>
    <property type="evidence" value="ECO:0007669"/>
    <property type="project" value="UniProtKB-KW"/>
</dbReference>
<dbReference type="EMBL" id="MCFG01000418">
    <property type="protein sequence ID" value="ORX69333.1"/>
    <property type="molecule type" value="Genomic_DNA"/>
</dbReference>
<dbReference type="Pfam" id="PF13245">
    <property type="entry name" value="AAA_19"/>
    <property type="match status" value="1"/>
</dbReference>
<dbReference type="InterPro" id="IPR026350">
    <property type="entry name" value="GxxExxY"/>
</dbReference>
<proteinExistence type="predicted"/>
<dbReference type="SMART" id="SM00487">
    <property type="entry name" value="DEXDc"/>
    <property type="match status" value="1"/>
</dbReference>